<keyword evidence="3" id="KW-1185">Reference proteome</keyword>
<proteinExistence type="predicted"/>
<feature type="transmembrane region" description="Helical" evidence="1">
    <location>
        <begin position="40"/>
        <end position="58"/>
    </location>
</feature>
<dbReference type="Proteomes" id="UP000199512">
    <property type="component" value="Unassembled WGS sequence"/>
</dbReference>
<gene>
    <name evidence="2" type="ORF">SAMN05216454_1253</name>
</gene>
<evidence type="ECO:0000313" key="2">
    <source>
        <dbReference type="EMBL" id="SEN89233.1"/>
    </source>
</evidence>
<name>A0A1H8K8E2_9FIRM</name>
<protein>
    <submittedName>
        <fullName evidence="2">Uncharacterized protein</fullName>
    </submittedName>
</protein>
<dbReference type="EMBL" id="FODF01000025">
    <property type="protein sequence ID" value="SEN89233.1"/>
    <property type="molecule type" value="Genomic_DNA"/>
</dbReference>
<reference evidence="2 3" key="1">
    <citation type="submission" date="2016-10" db="EMBL/GenBank/DDBJ databases">
        <authorList>
            <person name="de Groot N.N."/>
        </authorList>
    </citation>
    <scope>NUCLEOTIDE SEQUENCE [LARGE SCALE GENOMIC DNA]</scope>
    <source>
        <strain evidence="2 3">Calf135</strain>
    </source>
</reference>
<accession>A0A1H8K8E2</accession>
<evidence type="ECO:0000313" key="3">
    <source>
        <dbReference type="Proteomes" id="UP000199512"/>
    </source>
</evidence>
<dbReference type="RefSeq" id="WP_091976098.1">
    <property type="nucleotide sequence ID" value="NZ_CAUWDX010000005.1"/>
</dbReference>
<keyword evidence="1" id="KW-1133">Transmembrane helix</keyword>
<evidence type="ECO:0000256" key="1">
    <source>
        <dbReference type="SAM" id="Phobius"/>
    </source>
</evidence>
<keyword evidence="1" id="KW-0812">Transmembrane</keyword>
<organism evidence="2 3">
    <name type="scientific">Peptostreptococcus russellii</name>
    <dbReference type="NCBI Taxonomy" id="215200"/>
    <lineage>
        <taxon>Bacteria</taxon>
        <taxon>Bacillati</taxon>
        <taxon>Bacillota</taxon>
        <taxon>Clostridia</taxon>
        <taxon>Peptostreptococcales</taxon>
        <taxon>Peptostreptococcaceae</taxon>
        <taxon>Peptostreptococcus</taxon>
    </lineage>
</organism>
<keyword evidence="1" id="KW-0472">Membrane</keyword>
<dbReference type="AlphaFoldDB" id="A0A1H8K8E2"/>
<sequence length="67" mass="7680">MKVEKNSRAYWLNRFNKFFSLGTGVILLGILSFFSKKDLIEVAIPVICGIPIIVYALFCRKRANNLE</sequence>
<feature type="transmembrane region" description="Helical" evidence="1">
    <location>
        <begin position="15"/>
        <end position="34"/>
    </location>
</feature>